<dbReference type="PROSITE" id="PS50267">
    <property type="entry name" value="NA_NEUROTRAN_SYMP_3"/>
    <property type="match status" value="1"/>
</dbReference>
<dbReference type="SUPFAM" id="SSF161070">
    <property type="entry name" value="SNF-like"/>
    <property type="match status" value="1"/>
</dbReference>
<keyword evidence="3 8" id="KW-0812">Transmembrane</keyword>
<evidence type="ECO:0000256" key="1">
    <source>
        <dbReference type="ARBA" id="ARBA00004141"/>
    </source>
</evidence>
<keyword evidence="4 8" id="KW-0769">Symport</keyword>
<dbReference type="GO" id="GO:0006865">
    <property type="term" value="P:amino acid transport"/>
    <property type="evidence" value="ECO:0007669"/>
    <property type="project" value="TreeGrafter"/>
</dbReference>
<keyword evidence="2 8" id="KW-0813">Transport</keyword>
<dbReference type="AlphaFoldDB" id="A0A0V1IC01"/>
<name>A0A0V1IC01_TRIPS</name>
<dbReference type="GO" id="GO:0035725">
    <property type="term" value="P:sodium ion transmembrane transport"/>
    <property type="evidence" value="ECO:0007669"/>
    <property type="project" value="TreeGrafter"/>
</dbReference>
<feature type="binding site" evidence="7">
    <location>
        <position position="113"/>
    </location>
    <ligand>
        <name>Na(+)</name>
        <dbReference type="ChEBI" id="CHEBI:29101"/>
        <label>1</label>
    </ligand>
</feature>
<evidence type="ECO:0000313" key="11">
    <source>
        <dbReference type="EMBL" id="KRZ19493.1"/>
    </source>
</evidence>
<dbReference type="PROSITE" id="PS00610">
    <property type="entry name" value="NA_NEUROTRAN_SYMP_1"/>
    <property type="match status" value="1"/>
</dbReference>
<comment type="similarity">
    <text evidence="8">Belongs to the sodium:neurotransmitter symporter (SNF) (TC 2.A.22) family.</text>
</comment>
<evidence type="ECO:0000313" key="14">
    <source>
        <dbReference type="Proteomes" id="UP000054805"/>
    </source>
</evidence>
<dbReference type="GO" id="GO:0005886">
    <property type="term" value="C:plasma membrane"/>
    <property type="evidence" value="ECO:0007669"/>
    <property type="project" value="TreeGrafter"/>
</dbReference>
<dbReference type="EMBL" id="JYDR01000015">
    <property type="protein sequence ID" value="KRY75768.1"/>
    <property type="molecule type" value="Genomic_DNA"/>
</dbReference>
<evidence type="ECO:0000256" key="7">
    <source>
        <dbReference type="PIRSR" id="PIRSR600175-1"/>
    </source>
</evidence>
<evidence type="ECO:0000313" key="12">
    <source>
        <dbReference type="EMBL" id="KRZ29599.1"/>
    </source>
</evidence>
<feature type="transmembrane region" description="Helical" evidence="9">
    <location>
        <begin position="127"/>
        <end position="147"/>
    </location>
</feature>
<feature type="transmembrane region" description="Helical" evidence="9">
    <location>
        <begin position="98"/>
        <end position="115"/>
    </location>
</feature>
<dbReference type="InterPro" id="IPR000175">
    <property type="entry name" value="Na/ntran_symport"/>
</dbReference>
<organism evidence="11 14">
    <name type="scientific">Trichinella pseudospiralis</name>
    <name type="common">Parasitic roundworm</name>
    <dbReference type="NCBI Taxonomy" id="6337"/>
    <lineage>
        <taxon>Eukaryota</taxon>
        <taxon>Metazoa</taxon>
        <taxon>Ecdysozoa</taxon>
        <taxon>Nematoda</taxon>
        <taxon>Enoplea</taxon>
        <taxon>Dorylaimia</taxon>
        <taxon>Trichinellida</taxon>
        <taxon>Trichinellidae</taxon>
        <taxon>Trichinella</taxon>
    </lineage>
</organism>
<dbReference type="EMBL" id="JYDV01000138">
    <property type="protein sequence ID" value="KRZ29599.1"/>
    <property type="molecule type" value="Genomic_DNA"/>
</dbReference>
<evidence type="ECO:0000313" key="10">
    <source>
        <dbReference type="EMBL" id="KRY75768.1"/>
    </source>
</evidence>
<evidence type="ECO:0000256" key="5">
    <source>
        <dbReference type="ARBA" id="ARBA00022989"/>
    </source>
</evidence>
<comment type="subcellular location">
    <subcellularLocation>
        <location evidence="1">Membrane</location>
        <topology evidence="1">Multi-pass membrane protein</topology>
    </subcellularLocation>
</comment>
<protein>
    <recommendedName>
        <fullName evidence="8">Transporter</fullName>
    </recommendedName>
</protein>
<keyword evidence="7" id="KW-0915">Sodium</keyword>
<dbReference type="PANTHER" id="PTHR11616:SF240">
    <property type="entry name" value="BLOATED TUBULES, ISOFORM B-RELATED"/>
    <property type="match status" value="1"/>
</dbReference>
<gene>
    <name evidence="11" type="primary">SLC6A2</name>
    <name evidence="10" type="ORF">T4A_7288</name>
    <name evidence="11" type="ORF">T4B_2689</name>
    <name evidence="12" type="ORF">T4C_11865</name>
</gene>
<dbReference type="Proteomes" id="UP000054805">
    <property type="component" value="Unassembled WGS sequence"/>
</dbReference>
<dbReference type="Proteomes" id="UP000054632">
    <property type="component" value="Unassembled WGS sequence"/>
</dbReference>
<sequence length="173" mass="19071">MQSAENGTVPKWALLHFSKQNSTSARDQPTVRSVGHDESSFAGAVKMSATNQSSSFSHSSSVRSKGTLAERKGLLNNMSMFEQAVPLDENRGQWSKKLDYILSMVGYSVGLSNIWRFPYLCYQNGGGAFLIPYISFLILCGVPLFFLEASIGQFTSRSAATMWSICPIFKGKF</sequence>
<keyword evidence="5 9" id="KW-1133">Transmembrane helix</keyword>
<evidence type="ECO:0000256" key="4">
    <source>
        <dbReference type="ARBA" id="ARBA00022847"/>
    </source>
</evidence>
<dbReference type="PANTHER" id="PTHR11616">
    <property type="entry name" value="SODIUM/CHLORIDE DEPENDENT TRANSPORTER"/>
    <property type="match status" value="1"/>
</dbReference>
<evidence type="ECO:0000256" key="9">
    <source>
        <dbReference type="SAM" id="Phobius"/>
    </source>
</evidence>
<evidence type="ECO:0000256" key="3">
    <source>
        <dbReference type="ARBA" id="ARBA00022692"/>
    </source>
</evidence>
<keyword evidence="14" id="KW-1185">Reference proteome</keyword>
<dbReference type="Pfam" id="PF00209">
    <property type="entry name" value="SNF"/>
    <property type="match status" value="1"/>
</dbReference>
<dbReference type="PRINTS" id="PR00176">
    <property type="entry name" value="NANEUSMPORT"/>
</dbReference>
<reference evidence="13 14" key="1">
    <citation type="submission" date="2015-01" db="EMBL/GenBank/DDBJ databases">
        <title>Evolution of Trichinella species and genotypes.</title>
        <authorList>
            <person name="Korhonen P.K."/>
            <person name="Edoardo P."/>
            <person name="Giuseppe L.R."/>
            <person name="Gasser R.B."/>
        </authorList>
    </citation>
    <scope>NUCLEOTIDE SEQUENCE [LARGE SCALE GENOMIC DNA]</scope>
    <source>
        <strain evidence="10">ISS13</strain>
        <strain evidence="12">ISS176</strain>
        <strain evidence="11">ISS588</strain>
    </source>
</reference>
<dbReference type="Proteomes" id="UP000054826">
    <property type="component" value="Unassembled WGS sequence"/>
</dbReference>
<evidence type="ECO:0000256" key="8">
    <source>
        <dbReference type="RuleBase" id="RU003732"/>
    </source>
</evidence>
<keyword evidence="6 9" id="KW-0472">Membrane</keyword>
<comment type="caution">
    <text evidence="11">The sequence shown here is derived from an EMBL/GenBank/DDBJ whole genome shotgun (WGS) entry which is preliminary data.</text>
</comment>
<evidence type="ECO:0000256" key="6">
    <source>
        <dbReference type="ARBA" id="ARBA00023136"/>
    </source>
</evidence>
<dbReference type="GO" id="GO:0046872">
    <property type="term" value="F:metal ion binding"/>
    <property type="evidence" value="ECO:0007669"/>
    <property type="project" value="UniProtKB-KW"/>
</dbReference>
<evidence type="ECO:0000313" key="13">
    <source>
        <dbReference type="Proteomes" id="UP000054632"/>
    </source>
</evidence>
<accession>A0A0V1IC01</accession>
<evidence type="ECO:0000256" key="2">
    <source>
        <dbReference type="ARBA" id="ARBA00022448"/>
    </source>
</evidence>
<feature type="binding site" evidence="7">
    <location>
        <position position="106"/>
    </location>
    <ligand>
        <name>Na(+)</name>
        <dbReference type="ChEBI" id="CHEBI:29101"/>
        <label>1</label>
    </ligand>
</feature>
<feature type="binding site" evidence="7">
    <location>
        <position position="109"/>
    </location>
    <ligand>
        <name>Na(+)</name>
        <dbReference type="ChEBI" id="CHEBI:29101"/>
        <label>1</label>
    </ligand>
</feature>
<dbReference type="GO" id="GO:0015293">
    <property type="term" value="F:symporter activity"/>
    <property type="evidence" value="ECO:0007669"/>
    <property type="project" value="UniProtKB-KW"/>
</dbReference>
<dbReference type="EMBL" id="JYDS01000278">
    <property type="protein sequence ID" value="KRZ19493.1"/>
    <property type="molecule type" value="Genomic_DNA"/>
</dbReference>
<dbReference type="InterPro" id="IPR037272">
    <property type="entry name" value="SNS_sf"/>
</dbReference>
<keyword evidence="7" id="KW-0479">Metal-binding</keyword>
<proteinExistence type="inferred from homology"/>